<dbReference type="OrthoDB" id="2823490at2759"/>
<name>A0A9W8ZDI2_9PLEO</name>
<feature type="region of interest" description="Disordered" evidence="1">
    <location>
        <begin position="26"/>
        <end position="62"/>
    </location>
</feature>
<sequence>MSSLLSLPHEIRDQIIDYVVLSSREPPKKPAHETGARLNHTGQGALRPPKISPKTYNTSGLLGTNTQLRDETQDRLRRLKMTYTLDVMVVDHELWPTWTCCPAQTSGPIDKVKITLRFFSNANDPYMVHVARTCGAILQGRKWASTSMHPLALLYMHVRSVCLEPGSNDAHLIREARFEISTGGRLGQFAVMPQTEPISAFDMRCIFGKHRSLWNSFRSIREYPSARNDEGKRLGLVRSLMIMLLLFMQDAWDEEQETYISYIGPLGIAFRGVRDVQFVVDGHDLGHLTSSALST</sequence>
<evidence type="ECO:0000313" key="3">
    <source>
        <dbReference type="Proteomes" id="UP001140510"/>
    </source>
</evidence>
<reference evidence="2" key="1">
    <citation type="submission" date="2022-10" db="EMBL/GenBank/DDBJ databases">
        <title>Tapping the CABI collections for fungal endophytes: first genome assemblies for Collariella, Neodidymelliopsis, Ascochyta clinopodiicola, Didymella pomorum, Didymosphaeria variabile, Neocosmospora piperis and Neocucurbitaria cava.</title>
        <authorList>
            <person name="Hill R."/>
        </authorList>
    </citation>
    <scope>NUCLEOTIDE SEQUENCE</scope>
    <source>
        <strain evidence="2">IMI 355091</strain>
    </source>
</reference>
<dbReference type="Proteomes" id="UP001140510">
    <property type="component" value="Unassembled WGS sequence"/>
</dbReference>
<dbReference type="AlphaFoldDB" id="A0A9W8ZDI2"/>
<organism evidence="2 3">
    <name type="scientific">Didymella pomorum</name>
    <dbReference type="NCBI Taxonomy" id="749634"/>
    <lineage>
        <taxon>Eukaryota</taxon>
        <taxon>Fungi</taxon>
        <taxon>Dikarya</taxon>
        <taxon>Ascomycota</taxon>
        <taxon>Pezizomycotina</taxon>
        <taxon>Dothideomycetes</taxon>
        <taxon>Pleosporomycetidae</taxon>
        <taxon>Pleosporales</taxon>
        <taxon>Pleosporineae</taxon>
        <taxon>Didymellaceae</taxon>
        <taxon>Didymella</taxon>
    </lineage>
</organism>
<accession>A0A9W8ZDI2</accession>
<gene>
    <name evidence="2" type="ORF">N0V91_007123</name>
</gene>
<keyword evidence="3" id="KW-1185">Reference proteome</keyword>
<proteinExistence type="predicted"/>
<dbReference type="EMBL" id="JAPEVA010000060">
    <property type="protein sequence ID" value="KAJ4402585.1"/>
    <property type="molecule type" value="Genomic_DNA"/>
</dbReference>
<evidence type="ECO:0000256" key="1">
    <source>
        <dbReference type="SAM" id="MobiDB-lite"/>
    </source>
</evidence>
<evidence type="ECO:0000313" key="2">
    <source>
        <dbReference type="EMBL" id="KAJ4402585.1"/>
    </source>
</evidence>
<feature type="compositionally biased region" description="Basic and acidic residues" evidence="1">
    <location>
        <begin position="26"/>
        <end position="35"/>
    </location>
</feature>
<comment type="caution">
    <text evidence="2">The sequence shown here is derived from an EMBL/GenBank/DDBJ whole genome shotgun (WGS) entry which is preliminary data.</text>
</comment>
<protein>
    <submittedName>
        <fullName evidence="2">Uncharacterized protein</fullName>
    </submittedName>
</protein>